<dbReference type="CDD" id="cd04048">
    <property type="entry name" value="C2A_Copine"/>
    <property type="match status" value="1"/>
</dbReference>
<dbReference type="InterPro" id="IPR035892">
    <property type="entry name" value="C2_domain_sf"/>
</dbReference>
<dbReference type="Proteomes" id="UP000507470">
    <property type="component" value="Unassembled WGS sequence"/>
</dbReference>
<feature type="domain" description="C2" evidence="3">
    <location>
        <begin position="43"/>
        <end position="172"/>
    </location>
</feature>
<sequence length="606" mass="68083">MERHKLYIRKYIPNRPQLNLESCTSCLQIKLENFKILLKEYAMAYPTGQQFQAGSSAVPSSQVEISVSCRGLRDCDVVSLSDPMVVVFSKDLKSDQYYEFGRSEVIQDNLNPDFVKKFVMNYFFEESQKLKFEVYDVDSKTSRLDAHDFIGRLEVTLGEIVGSPNGVMKRPLKGPVAKNGDIIIRSEEMSNCKEIITLQFKANKLDKKDFFGKSDPYLEFQRSNEDGSFTVVHRTEVIKNSLNPTWQPFTVPVKTLCNGDHARVIKVVCNDWNSDGRVIKVVCNDWNSDGSVDLIGEFTTTISEISRGPGSSNQYSVVNPKKKERKKKYVDSGQVYLMSNKIEYQHTFLDYIQTGSTQMNFTVAIDFTASNGNPSNPSSLHYLNPYGSPNQYSAAIMAVGEIIQDYDSDKLFPALGFGARMSDNSVHHDFALNFNPTDPQCQGIKGVLDAYYHSLKNVQLYGPTNFSPVINRVAGFAAQQQDGSNYHVLLIITDGVITDMEQTKNAIVQASRLPMSIIIVGVGDADFEAMNILDGDDVRVSYNGQYADRDIVQFVPFRDFIRNGTSMLTSQAALAKEVLAEIPDQFLLYMKKRGVKPRPRTTAPPM</sequence>
<organism evidence="4 6">
    <name type="scientific">Mytilus coruscus</name>
    <name type="common">Sea mussel</name>
    <dbReference type="NCBI Taxonomy" id="42192"/>
    <lineage>
        <taxon>Eukaryota</taxon>
        <taxon>Metazoa</taxon>
        <taxon>Spiralia</taxon>
        <taxon>Lophotrochozoa</taxon>
        <taxon>Mollusca</taxon>
        <taxon>Bivalvia</taxon>
        <taxon>Autobranchia</taxon>
        <taxon>Pteriomorphia</taxon>
        <taxon>Mytilida</taxon>
        <taxon>Mytiloidea</taxon>
        <taxon>Mytilidae</taxon>
        <taxon>Mytilinae</taxon>
        <taxon>Mytilus</taxon>
    </lineage>
</organism>
<dbReference type="Gene3D" id="3.40.50.410">
    <property type="entry name" value="von Willebrand factor, type A domain"/>
    <property type="match status" value="1"/>
</dbReference>
<accession>A0A6J8D6F7</accession>
<dbReference type="InterPro" id="IPR002035">
    <property type="entry name" value="VWF_A"/>
</dbReference>
<dbReference type="SMART" id="SM00239">
    <property type="entry name" value="C2"/>
    <property type="match status" value="2"/>
</dbReference>
<dbReference type="GO" id="GO:0005544">
    <property type="term" value="F:calcium-dependent phospholipid binding"/>
    <property type="evidence" value="ECO:0007669"/>
    <property type="project" value="InterPro"/>
</dbReference>
<gene>
    <name evidence="4" type="ORF">MCOR_37396</name>
</gene>
<evidence type="ECO:0000313" key="6">
    <source>
        <dbReference type="Proteomes" id="UP000507470"/>
    </source>
</evidence>
<dbReference type="EMBL" id="CACVKT020006773">
    <property type="protein sequence ID" value="CAC5403518.1"/>
    <property type="molecule type" value="Genomic_DNA"/>
</dbReference>
<dbReference type="InterPro" id="IPR045052">
    <property type="entry name" value="Copine"/>
</dbReference>
<name>A0A6J8D6F7_MYTCO</name>
<protein>
    <submittedName>
        <fullName evidence="5">Protein BONZAI 3,Protein BONZAI 1,Copine-3,Copine-8,Nicotinic receptor-associated protein 1,Protein BONZAI 2,Copine-5,Copine-2,Copine-4,Copine-1,Copine-6,Copine-7,Cop ine-A,Copine-9</fullName>
    </submittedName>
</protein>
<dbReference type="CDD" id="cd01459">
    <property type="entry name" value="vWA_copine_like"/>
    <property type="match status" value="1"/>
</dbReference>
<dbReference type="AlphaFoldDB" id="A0A6J8D6F7"/>
<keyword evidence="2" id="KW-0677">Repeat</keyword>
<dbReference type="EMBL" id="CACVKT020006773">
    <property type="protein sequence ID" value="CAC5403516.1"/>
    <property type="molecule type" value="Genomic_DNA"/>
</dbReference>
<keyword evidence="6" id="KW-1185">Reference proteome</keyword>
<dbReference type="SMART" id="SM00327">
    <property type="entry name" value="VWA"/>
    <property type="match status" value="1"/>
</dbReference>
<dbReference type="OrthoDB" id="5855668at2759"/>
<dbReference type="InterPro" id="IPR010734">
    <property type="entry name" value="Copine_C"/>
</dbReference>
<dbReference type="Pfam" id="PF00168">
    <property type="entry name" value="C2"/>
    <property type="match status" value="2"/>
</dbReference>
<evidence type="ECO:0000313" key="5">
    <source>
        <dbReference type="EMBL" id="CAC5403518.1"/>
    </source>
</evidence>
<evidence type="ECO:0000256" key="1">
    <source>
        <dbReference type="ARBA" id="ARBA00009048"/>
    </source>
</evidence>
<keyword evidence="5" id="KW-0675">Receptor</keyword>
<dbReference type="Pfam" id="PF07002">
    <property type="entry name" value="Copine"/>
    <property type="match status" value="1"/>
</dbReference>
<dbReference type="FunFam" id="2.60.40.150:FF:000099">
    <property type="entry name" value="Copine 3"/>
    <property type="match status" value="1"/>
</dbReference>
<evidence type="ECO:0000259" key="3">
    <source>
        <dbReference type="PROSITE" id="PS50004"/>
    </source>
</evidence>
<evidence type="ECO:0000256" key="2">
    <source>
        <dbReference type="ARBA" id="ARBA00022737"/>
    </source>
</evidence>
<comment type="similarity">
    <text evidence="1">Belongs to the copine family.</text>
</comment>
<dbReference type="InterPro" id="IPR036465">
    <property type="entry name" value="vWFA_dom_sf"/>
</dbReference>
<feature type="domain" description="C2" evidence="3">
    <location>
        <begin position="178"/>
        <end position="315"/>
    </location>
</feature>
<dbReference type="Gene3D" id="2.60.40.150">
    <property type="entry name" value="C2 domain"/>
    <property type="match status" value="2"/>
</dbReference>
<dbReference type="GO" id="GO:0005886">
    <property type="term" value="C:plasma membrane"/>
    <property type="evidence" value="ECO:0007669"/>
    <property type="project" value="TreeGrafter"/>
</dbReference>
<reference evidence="4 6" key="1">
    <citation type="submission" date="2020-06" db="EMBL/GenBank/DDBJ databases">
        <authorList>
            <person name="Li R."/>
            <person name="Bekaert M."/>
        </authorList>
    </citation>
    <scope>NUCLEOTIDE SEQUENCE [LARGE SCALE GENOMIC DNA]</scope>
    <source>
        <strain evidence="4">Wild</strain>
        <strain evidence="6">wild</strain>
    </source>
</reference>
<dbReference type="PANTHER" id="PTHR10857">
    <property type="entry name" value="COPINE"/>
    <property type="match status" value="1"/>
</dbReference>
<proteinExistence type="inferred from homology"/>
<dbReference type="PROSITE" id="PS50004">
    <property type="entry name" value="C2"/>
    <property type="match status" value="2"/>
</dbReference>
<dbReference type="InterPro" id="IPR037768">
    <property type="entry name" value="C2B_Copine"/>
</dbReference>
<dbReference type="InterPro" id="IPR000008">
    <property type="entry name" value="C2_dom"/>
</dbReference>
<dbReference type="EMBL" id="CACVKT020006773">
    <property type="protein sequence ID" value="CAC5403514.1"/>
    <property type="molecule type" value="Genomic_DNA"/>
</dbReference>
<dbReference type="SUPFAM" id="SSF53300">
    <property type="entry name" value="vWA-like"/>
    <property type="match status" value="1"/>
</dbReference>
<dbReference type="SUPFAM" id="SSF49562">
    <property type="entry name" value="C2 domain (Calcium/lipid-binding domain, CaLB)"/>
    <property type="match status" value="2"/>
</dbReference>
<evidence type="ECO:0000313" key="4">
    <source>
        <dbReference type="EMBL" id="CAC5403516.1"/>
    </source>
</evidence>
<dbReference type="GO" id="GO:0071277">
    <property type="term" value="P:cellular response to calcium ion"/>
    <property type="evidence" value="ECO:0007669"/>
    <property type="project" value="TreeGrafter"/>
</dbReference>
<dbReference type="CDD" id="cd04047">
    <property type="entry name" value="C2B_Copine"/>
    <property type="match status" value="1"/>
</dbReference>
<dbReference type="EMBL" id="CACVKT020006773">
    <property type="protein sequence ID" value="CAC5403515.1"/>
    <property type="molecule type" value="Genomic_DNA"/>
</dbReference>
<dbReference type="PANTHER" id="PTHR10857:SF106">
    <property type="entry name" value="C2 DOMAIN-CONTAINING PROTEIN"/>
    <property type="match status" value="1"/>
</dbReference>